<accession>A0A545V7S9</accession>
<organism evidence="2 3">
    <name type="scientific">Cordyceps javanica</name>
    <dbReference type="NCBI Taxonomy" id="43265"/>
    <lineage>
        <taxon>Eukaryota</taxon>
        <taxon>Fungi</taxon>
        <taxon>Dikarya</taxon>
        <taxon>Ascomycota</taxon>
        <taxon>Pezizomycotina</taxon>
        <taxon>Sordariomycetes</taxon>
        <taxon>Hypocreomycetidae</taxon>
        <taxon>Hypocreales</taxon>
        <taxon>Cordycipitaceae</taxon>
        <taxon>Cordyceps</taxon>
    </lineage>
</organism>
<evidence type="ECO:0000313" key="3">
    <source>
        <dbReference type="Proteomes" id="UP000315783"/>
    </source>
</evidence>
<reference evidence="2 3" key="1">
    <citation type="journal article" date="2019" name="Appl. Microbiol. Biotechnol.">
        <title>Genome sequence of Isaria javanica and comparative genome analysis insights into family S53 peptidase evolution in fungal entomopathogens.</title>
        <authorList>
            <person name="Lin R."/>
            <person name="Zhang X."/>
            <person name="Xin B."/>
            <person name="Zou M."/>
            <person name="Gao Y."/>
            <person name="Qin F."/>
            <person name="Hu Q."/>
            <person name="Xie B."/>
            <person name="Cheng X."/>
        </authorList>
    </citation>
    <scope>NUCLEOTIDE SEQUENCE [LARGE SCALE GENOMIC DNA]</scope>
    <source>
        <strain evidence="2 3">IJ1G</strain>
    </source>
</reference>
<protein>
    <submittedName>
        <fullName evidence="2">Uncharacterized protein</fullName>
    </submittedName>
</protein>
<keyword evidence="1" id="KW-1133">Transmembrane helix</keyword>
<dbReference type="EMBL" id="SPUK01000004">
    <property type="protein sequence ID" value="TQV97776.1"/>
    <property type="molecule type" value="Genomic_DNA"/>
</dbReference>
<comment type="caution">
    <text evidence="2">The sequence shown here is derived from an EMBL/GenBank/DDBJ whole genome shotgun (WGS) entry which is preliminary data.</text>
</comment>
<sequence length="89" mass="10192">MKAESKDYGPKRGRKRVQQRVYWERKEQVQRGERVVARVVCIFFVPLLVMRAGELQMQGTKQGGCKSDAADYLPTLPLPIQARGRELTS</sequence>
<proteinExistence type="predicted"/>
<dbReference type="Proteomes" id="UP000315783">
    <property type="component" value="Unassembled WGS sequence"/>
</dbReference>
<evidence type="ECO:0000313" key="2">
    <source>
        <dbReference type="EMBL" id="TQV97776.1"/>
    </source>
</evidence>
<name>A0A545V7S9_9HYPO</name>
<feature type="transmembrane region" description="Helical" evidence="1">
    <location>
        <begin position="35"/>
        <end position="53"/>
    </location>
</feature>
<dbReference type="AlphaFoldDB" id="A0A545V7S9"/>
<keyword evidence="3" id="KW-1185">Reference proteome</keyword>
<gene>
    <name evidence="2" type="ORF">IF1G_03519</name>
</gene>
<keyword evidence="1" id="KW-0472">Membrane</keyword>
<keyword evidence="1" id="KW-0812">Transmembrane</keyword>
<evidence type="ECO:0000256" key="1">
    <source>
        <dbReference type="SAM" id="Phobius"/>
    </source>
</evidence>